<keyword evidence="4" id="KW-0804">Transcription</keyword>
<protein>
    <submittedName>
        <fullName evidence="6">DtxR family iron (Metal) dependent repressor</fullName>
    </submittedName>
</protein>
<feature type="domain" description="HTH dtxR-type" evidence="5">
    <location>
        <begin position="3"/>
        <end position="63"/>
    </location>
</feature>
<comment type="caution">
    <text evidence="6">The sequence shown here is derived from an EMBL/GenBank/DDBJ whole genome shotgun (WGS) entry which is preliminary data.</text>
</comment>
<evidence type="ECO:0000256" key="3">
    <source>
        <dbReference type="ARBA" id="ARBA00023125"/>
    </source>
</evidence>
<evidence type="ECO:0000256" key="4">
    <source>
        <dbReference type="ARBA" id="ARBA00023163"/>
    </source>
</evidence>
<comment type="similarity">
    <text evidence="1">Belongs to the DtxR/MntR family.</text>
</comment>
<name>A0A9X8UJT8_9FIRM</name>
<dbReference type="RefSeq" id="WP_132084351.1">
    <property type="nucleotide sequence ID" value="NZ_SLUK01000004.1"/>
</dbReference>
<dbReference type="InterPro" id="IPR036388">
    <property type="entry name" value="WH-like_DNA-bd_sf"/>
</dbReference>
<dbReference type="GO" id="GO:0046983">
    <property type="term" value="F:protein dimerization activity"/>
    <property type="evidence" value="ECO:0007669"/>
    <property type="project" value="InterPro"/>
</dbReference>
<organism evidence="6 7">
    <name type="scientific">Harryflintia acetispora</name>
    <dbReference type="NCBI Taxonomy" id="1849041"/>
    <lineage>
        <taxon>Bacteria</taxon>
        <taxon>Bacillati</taxon>
        <taxon>Bacillota</taxon>
        <taxon>Clostridia</taxon>
        <taxon>Eubacteriales</taxon>
        <taxon>Oscillospiraceae</taxon>
        <taxon>Harryflintia</taxon>
    </lineage>
</organism>
<dbReference type="SMART" id="SM00529">
    <property type="entry name" value="HTH_DTXR"/>
    <property type="match status" value="1"/>
</dbReference>
<dbReference type="Gene3D" id="1.10.60.10">
    <property type="entry name" value="Iron dependent repressor, metal binding and dimerisation domain"/>
    <property type="match status" value="1"/>
</dbReference>
<dbReference type="SUPFAM" id="SSF46785">
    <property type="entry name" value="Winged helix' DNA-binding domain"/>
    <property type="match status" value="1"/>
</dbReference>
<gene>
    <name evidence="6" type="ORF">EDD78_10496</name>
</gene>
<dbReference type="Proteomes" id="UP000294682">
    <property type="component" value="Unassembled WGS sequence"/>
</dbReference>
<evidence type="ECO:0000313" key="6">
    <source>
        <dbReference type="EMBL" id="TCL43758.1"/>
    </source>
</evidence>
<dbReference type="InterPro" id="IPR022687">
    <property type="entry name" value="HTH_DTXR"/>
</dbReference>
<dbReference type="PROSITE" id="PS50944">
    <property type="entry name" value="HTH_DTXR"/>
    <property type="match status" value="1"/>
</dbReference>
<dbReference type="Pfam" id="PF02742">
    <property type="entry name" value="Fe_dep_repr_C"/>
    <property type="match status" value="1"/>
</dbReference>
<dbReference type="InterPro" id="IPR001367">
    <property type="entry name" value="Fe_dep_repressor"/>
</dbReference>
<dbReference type="AlphaFoldDB" id="A0A9X8UJT8"/>
<dbReference type="GO" id="GO:0046914">
    <property type="term" value="F:transition metal ion binding"/>
    <property type="evidence" value="ECO:0007669"/>
    <property type="project" value="InterPro"/>
</dbReference>
<dbReference type="InterPro" id="IPR022689">
    <property type="entry name" value="Iron_dep_repressor"/>
</dbReference>
<keyword evidence="2" id="KW-0805">Transcription regulation</keyword>
<sequence>MELGESAENYLETILLLQREHGPVRPVEIANRLGFSRPSVCHAVGLLRQAGYLESQDGRLRLTPKGEAAAGEVFERHLLLCRMLRSFGVGEEAAGKDACKMEHIVSEETVRCLRAAFGEAPRRGPIVRQGGHNRRG</sequence>
<evidence type="ECO:0000259" key="5">
    <source>
        <dbReference type="PROSITE" id="PS50944"/>
    </source>
</evidence>
<dbReference type="GO" id="GO:0003700">
    <property type="term" value="F:DNA-binding transcription factor activity"/>
    <property type="evidence" value="ECO:0007669"/>
    <property type="project" value="InterPro"/>
</dbReference>
<keyword evidence="3" id="KW-0238">DNA-binding</keyword>
<dbReference type="InterPro" id="IPR050536">
    <property type="entry name" value="DtxR_MntR_Metal-Reg"/>
</dbReference>
<dbReference type="InterPro" id="IPR036390">
    <property type="entry name" value="WH_DNA-bd_sf"/>
</dbReference>
<dbReference type="PANTHER" id="PTHR33238:SF7">
    <property type="entry name" value="IRON-DEPENDENT TRANSCRIPTIONAL REGULATOR"/>
    <property type="match status" value="1"/>
</dbReference>
<dbReference type="Gene3D" id="1.10.10.10">
    <property type="entry name" value="Winged helix-like DNA-binding domain superfamily/Winged helix DNA-binding domain"/>
    <property type="match status" value="1"/>
</dbReference>
<dbReference type="SUPFAM" id="SSF47979">
    <property type="entry name" value="Iron-dependent repressor protein, dimerization domain"/>
    <property type="match status" value="1"/>
</dbReference>
<dbReference type="EMBL" id="SLUK01000004">
    <property type="protein sequence ID" value="TCL43758.1"/>
    <property type="molecule type" value="Genomic_DNA"/>
</dbReference>
<evidence type="ECO:0000256" key="1">
    <source>
        <dbReference type="ARBA" id="ARBA00007871"/>
    </source>
</evidence>
<keyword evidence="7" id="KW-1185">Reference proteome</keyword>
<accession>A0A9X8UJT8</accession>
<evidence type="ECO:0000256" key="2">
    <source>
        <dbReference type="ARBA" id="ARBA00023015"/>
    </source>
</evidence>
<dbReference type="PANTHER" id="PTHR33238">
    <property type="entry name" value="IRON (METAL) DEPENDENT REPRESSOR, DTXR FAMILY"/>
    <property type="match status" value="1"/>
</dbReference>
<dbReference type="InterPro" id="IPR036421">
    <property type="entry name" value="Fe_dep_repressor_sf"/>
</dbReference>
<reference evidence="6 7" key="1">
    <citation type="submission" date="2019-03" db="EMBL/GenBank/DDBJ databases">
        <title>Genomic Encyclopedia of Type Strains, Phase IV (KMG-IV): sequencing the most valuable type-strain genomes for metagenomic binning, comparative biology and taxonomic classification.</title>
        <authorList>
            <person name="Goeker M."/>
        </authorList>
    </citation>
    <scope>NUCLEOTIDE SEQUENCE [LARGE SCALE GENOMIC DNA]</scope>
    <source>
        <strain evidence="6 7">DSM 100433</strain>
    </source>
</reference>
<evidence type="ECO:0000313" key="7">
    <source>
        <dbReference type="Proteomes" id="UP000294682"/>
    </source>
</evidence>
<dbReference type="GO" id="GO:0003677">
    <property type="term" value="F:DNA binding"/>
    <property type="evidence" value="ECO:0007669"/>
    <property type="project" value="UniProtKB-KW"/>
</dbReference>
<dbReference type="Pfam" id="PF01325">
    <property type="entry name" value="Fe_dep_repress"/>
    <property type="match status" value="1"/>
</dbReference>
<proteinExistence type="inferred from homology"/>